<evidence type="ECO:0000313" key="3">
    <source>
        <dbReference type="RefSeq" id="XP_070625040.1"/>
    </source>
</evidence>
<evidence type="ECO:0000313" key="2">
    <source>
        <dbReference type="Proteomes" id="UP001652663"/>
    </source>
</evidence>
<proteinExistence type="predicted"/>
<feature type="compositionally biased region" description="Low complexity" evidence="1">
    <location>
        <begin position="232"/>
        <end position="241"/>
    </location>
</feature>
<feature type="compositionally biased region" description="Pro residues" evidence="1">
    <location>
        <begin position="574"/>
        <end position="585"/>
    </location>
</feature>
<dbReference type="GeneID" id="139176670"/>
<feature type="region of interest" description="Disordered" evidence="1">
    <location>
        <begin position="183"/>
        <end position="705"/>
    </location>
</feature>
<reference evidence="3" key="1">
    <citation type="submission" date="2025-08" db="UniProtKB">
        <authorList>
            <consortium name="RefSeq"/>
        </authorList>
    </citation>
    <scope>IDENTIFICATION</scope>
    <source>
        <tissue evidence="3">Blood</tissue>
    </source>
</reference>
<evidence type="ECO:0000256" key="1">
    <source>
        <dbReference type="SAM" id="MobiDB-lite"/>
    </source>
</evidence>
<feature type="compositionally biased region" description="Pro residues" evidence="1">
    <location>
        <begin position="532"/>
        <end position="542"/>
    </location>
</feature>
<feature type="compositionally biased region" description="Low complexity" evidence="1">
    <location>
        <begin position="586"/>
        <end position="613"/>
    </location>
</feature>
<feature type="compositionally biased region" description="Low complexity" evidence="1">
    <location>
        <begin position="344"/>
        <end position="355"/>
    </location>
</feature>
<feature type="compositionally biased region" description="Low complexity" evidence="1">
    <location>
        <begin position="445"/>
        <end position="459"/>
    </location>
</feature>
<feature type="compositionally biased region" description="Pro residues" evidence="1">
    <location>
        <begin position="431"/>
        <end position="440"/>
    </location>
</feature>
<accession>A0ABM4QP02</accession>
<dbReference type="Proteomes" id="UP001652663">
    <property type="component" value="Chromosome 17"/>
</dbReference>
<feature type="compositionally biased region" description="Low complexity" evidence="1">
    <location>
        <begin position="405"/>
        <end position="417"/>
    </location>
</feature>
<feature type="region of interest" description="Disordered" evidence="1">
    <location>
        <begin position="75"/>
        <end position="104"/>
    </location>
</feature>
<organism evidence="2 3">
    <name type="scientific">Bos indicus</name>
    <name type="common">Zebu</name>
    <dbReference type="NCBI Taxonomy" id="9915"/>
    <lineage>
        <taxon>Eukaryota</taxon>
        <taxon>Metazoa</taxon>
        <taxon>Chordata</taxon>
        <taxon>Craniata</taxon>
        <taxon>Vertebrata</taxon>
        <taxon>Euteleostomi</taxon>
        <taxon>Mammalia</taxon>
        <taxon>Eutheria</taxon>
        <taxon>Laurasiatheria</taxon>
        <taxon>Artiodactyla</taxon>
        <taxon>Ruminantia</taxon>
        <taxon>Pecora</taxon>
        <taxon>Bovidae</taxon>
        <taxon>Bovinae</taxon>
        <taxon>Bos</taxon>
    </lineage>
</organism>
<name>A0ABM4QP02_BOSIN</name>
<protein>
    <submittedName>
        <fullName evidence="3">Basic proline-rich protein-like</fullName>
    </submittedName>
</protein>
<keyword evidence="2" id="KW-1185">Reference proteome</keyword>
<feature type="compositionally biased region" description="Polar residues" evidence="1">
    <location>
        <begin position="202"/>
        <end position="213"/>
    </location>
</feature>
<dbReference type="RefSeq" id="XP_070625040.1">
    <property type="nucleotide sequence ID" value="XM_070768939.1"/>
</dbReference>
<gene>
    <name evidence="3" type="primary">LOC139176670</name>
</gene>
<sequence>MNLAGEMPMENGSKEASWGLWVPPCRPAFGGVPEPQEASVSENLTLCPAAPCLLEPREPAASRCLARAHGRGLKALSSREADPRAAAQAGVRGCQPEELGKGSPQALHIPGGSWLPEPSQANLQLAGPAPVLKEGKFAEATEEPEANPPVKMGRNHRPASRGGTQVALACLCLAHPKAHPLFQGTDGWTHEGSNRGDGPAAQVTSGTWESPGTSRRRWRSEEERTPQDGARPQGQSLSSPPQEEEPPTAPHLPGPLCAQEPSIAGPGPDTRGSPAGLGSDMEDLTSGKLKSTSRWPRPSADISARWPGPPIPWAPGAKPLEGHHRSRQFRLGSGRPQRAARTVPTPASPGAGPRGRFPPPAPTGRARARPALSSVPRRAPGARTPSAQPAYPGRRDARALRLWKSRPAGAARSAPAGLCGPRRLDEGPGAPGAPGPPPPLRRGRALSPLPLAACPARLPVQSGGGPEGSAQRPPDRAGEPAARPSCPRARRRRGADHSPRTGCRSGGKRHSGCAPEGGGPRRPRSRPHDPGRPPATPDPRPPLTCCSSAGTRGLGVAGAPAPPAGAPRRRLPAPRGPRPAPPPARPAARGAGAPRAAARAPRAPSTLPAPASAQATCPVPSDDSLVPGRRPALAPLRREVPGAPAPCHRVANGKCPVPGAPRSFPRRPFRKEKAQPQTRVLGAGPQPCPPSLSPAGPALVQDATL</sequence>
<feature type="region of interest" description="Disordered" evidence="1">
    <location>
        <begin position="139"/>
        <end position="161"/>
    </location>
</feature>